<dbReference type="InterPro" id="IPR001314">
    <property type="entry name" value="Peptidase_S1A"/>
</dbReference>
<evidence type="ECO:0000256" key="2">
    <source>
        <dbReference type="ARBA" id="ARBA00023026"/>
    </source>
</evidence>
<dbReference type="GO" id="GO:0004252">
    <property type="term" value="F:serine-type endopeptidase activity"/>
    <property type="evidence" value="ECO:0007669"/>
    <property type="project" value="InterPro"/>
</dbReference>
<dbReference type="EMBL" id="HBIX01034138">
    <property type="protein sequence ID" value="CAE0729506.1"/>
    <property type="molecule type" value="Transcribed_RNA"/>
</dbReference>
<evidence type="ECO:0000256" key="3">
    <source>
        <dbReference type="ARBA" id="ARBA00023157"/>
    </source>
</evidence>
<dbReference type="PRINTS" id="PR00722">
    <property type="entry name" value="CHYMOTRYPSIN"/>
</dbReference>
<dbReference type="PROSITE" id="PS00134">
    <property type="entry name" value="TRYPSIN_HIS"/>
    <property type="match status" value="1"/>
</dbReference>
<keyword evidence="2" id="KW-0843">Virulence</keyword>
<evidence type="ECO:0000256" key="1">
    <source>
        <dbReference type="ARBA" id="ARBA00007664"/>
    </source>
</evidence>
<dbReference type="PROSITE" id="PS00135">
    <property type="entry name" value="TRYPSIN_SER"/>
    <property type="match status" value="1"/>
</dbReference>
<dbReference type="GO" id="GO:0006508">
    <property type="term" value="P:proteolysis"/>
    <property type="evidence" value="ECO:0007669"/>
    <property type="project" value="UniProtKB-KW"/>
</dbReference>
<feature type="region of interest" description="Disordered" evidence="5">
    <location>
        <begin position="663"/>
        <end position="688"/>
    </location>
</feature>
<keyword evidence="6" id="KW-0732">Signal</keyword>
<feature type="signal peptide" evidence="6">
    <location>
        <begin position="1"/>
        <end position="42"/>
    </location>
</feature>
<feature type="domain" description="Peptidase S1" evidence="7">
    <location>
        <begin position="54"/>
        <end position="320"/>
    </location>
</feature>
<dbReference type="InterPro" id="IPR018114">
    <property type="entry name" value="TRYPSIN_HIS"/>
</dbReference>
<keyword evidence="4" id="KW-0645">Protease</keyword>
<dbReference type="SMART" id="SM00020">
    <property type="entry name" value="Tryp_SPc"/>
    <property type="match status" value="1"/>
</dbReference>
<dbReference type="InterPro" id="IPR001254">
    <property type="entry name" value="Trypsin_dom"/>
</dbReference>
<evidence type="ECO:0000259" key="7">
    <source>
        <dbReference type="PROSITE" id="PS50240"/>
    </source>
</evidence>
<accession>A0A7S4AWR5</accession>
<sequence length="688" mass="75062">MVIMLSIPTIQPTRNNNNFRMPYSCWLLGLFLLAAVTIPTTAASNPSLRKRNLIIGGGNAGDRFPYYVALKDANRDIQCGGTLIAPDIVLTAAHCKNSDLIYADVGKYSINEEDGDEEIKIMNPLEMMTSGTGNTVSMLQSSGAATIDKSGFIHPQHDFQRRTYDIMLMKLERPAVGRELLRVNEDPAIPTKQPGGRNEITVIGMGTTTVEGTPTDQLKQVHVDYLTYEECIQTNSYNLSYKYELLPHMMCTFGAGIYSQRGQCYGDSGGPYILKGDNSQDDLQVAVVSWAVNCASEVFPMVGSRTSDPDSLKFIKEVTCAMSTNPPANFCAIENGSAQNLQSRLNVSDGIIVSVRIFADPFGHELKWKIVDRSDDNIVYAEIPYGEIQGDHKFQDVVVPAGGDLKFKIEDAAQDGIFGDSDAILYEIVIRDQNTNGELVMVAGNGQFGTSKEEDFRIPKVGENTAAFFRAANEGVDYNQYASVVGPTAPLKIYIKFSDYHEDAAWKVTSVDGTQTFASKEANDYRYGKDVTENVDLPVGQYTFTISDRRGTDEYRAFSFYKLSYLDTAQRSSGGGGETVLYKSDGIFEGESISHNFEIPITAVGGSSSISSGDPGIIISDSGFLDEARESLCKGDRSYCTTDTNCCSGLCLSFICESLSSVSASSSRPGRKKTGGASISHRNGYTRS</sequence>
<evidence type="ECO:0000256" key="4">
    <source>
        <dbReference type="RuleBase" id="RU363034"/>
    </source>
</evidence>
<feature type="chain" id="PRO_5030876701" description="Peptidase S1 domain-containing protein" evidence="6">
    <location>
        <begin position="43"/>
        <end position="688"/>
    </location>
</feature>
<dbReference type="Pfam" id="PF00089">
    <property type="entry name" value="Trypsin"/>
    <property type="match status" value="1"/>
</dbReference>
<evidence type="ECO:0000256" key="6">
    <source>
        <dbReference type="SAM" id="SignalP"/>
    </source>
</evidence>
<evidence type="ECO:0000256" key="5">
    <source>
        <dbReference type="SAM" id="MobiDB-lite"/>
    </source>
</evidence>
<dbReference type="PROSITE" id="PS50240">
    <property type="entry name" value="TRYPSIN_DOM"/>
    <property type="match status" value="1"/>
</dbReference>
<comment type="similarity">
    <text evidence="1">Belongs to the peptidase S1 family.</text>
</comment>
<dbReference type="AlphaFoldDB" id="A0A7S4AWR5"/>
<keyword evidence="4" id="KW-0720">Serine protease</keyword>
<dbReference type="SUPFAM" id="SSF50494">
    <property type="entry name" value="Trypsin-like serine proteases"/>
    <property type="match status" value="1"/>
</dbReference>
<keyword evidence="4" id="KW-0378">Hydrolase</keyword>
<proteinExistence type="inferred from homology"/>
<evidence type="ECO:0000313" key="8">
    <source>
        <dbReference type="EMBL" id="CAE0729506.1"/>
    </source>
</evidence>
<reference evidence="8" key="1">
    <citation type="submission" date="2021-01" db="EMBL/GenBank/DDBJ databases">
        <authorList>
            <person name="Corre E."/>
            <person name="Pelletier E."/>
            <person name="Niang G."/>
            <person name="Scheremetjew M."/>
            <person name="Finn R."/>
            <person name="Kale V."/>
            <person name="Holt S."/>
            <person name="Cochrane G."/>
            <person name="Meng A."/>
            <person name="Brown T."/>
            <person name="Cohen L."/>
        </authorList>
    </citation>
    <scope>NUCLEOTIDE SEQUENCE</scope>
    <source>
        <strain evidence="8">10249 10 AB</strain>
    </source>
</reference>
<protein>
    <recommendedName>
        <fullName evidence="7">Peptidase S1 domain-containing protein</fullName>
    </recommendedName>
</protein>
<dbReference type="InterPro" id="IPR050430">
    <property type="entry name" value="Peptidase_S1"/>
</dbReference>
<dbReference type="InterPro" id="IPR043504">
    <property type="entry name" value="Peptidase_S1_PA_chymotrypsin"/>
</dbReference>
<dbReference type="InterPro" id="IPR009003">
    <property type="entry name" value="Peptidase_S1_PA"/>
</dbReference>
<gene>
    <name evidence="8" type="ORF">PAUS00366_LOCUS22291</name>
</gene>
<dbReference type="InterPro" id="IPR033116">
    <property type="entry name" value="TRYPSIN_SER"/>
</dbReference>
<name>A0A7S4AWR5_9STRA</name>
<dbReference type="PANTHER" id="PTHR24276">
    <property type="entry name" value="POLYSERASE-RELATED"/>
    <property type="match status" value="1"/>
</dbReference>
<keyword evidence="3" id="KW-1015">Disulfide bond</keyword>
<organism evidence="8">
    <name type="scientific">Pseudo-nitzschia australis</name>
    <dbReference type="NCBI Taxonomy" id="44445"/>
    <lineage>
        <taxon>Eukaryota</taxon>
        <taxon>Sar</taxon>
        <taxon>Stramenopiles</taxon>
        <taxon>Ochrophyta</taxon>
        <taxon>Bacillariophyta</taxon>
        <taxon>Bacillariophyceae</taxon>
        <taxon>Bacillariophycidae</taxon>
        <taxon>Bacillariales</taxon>
        <taxon>Bacillariaceae</taxon>
        <taxon>Pseudo-nitzschia</taxon>
    </lineage>
</organism>
<dbReference type="CDD" id="cd00190">
    <property type="entry name" value="Tryp_SPc"/>
    <property type="match status" value="1"/>
</dbReference>
<dbReference type="Gene3D" id="2.40.10.10">
    <property type="entry name" value="Trypsin-like serine proteases"/>
    <property type="match status" value="1"/>
</dbReference>
<dbReference type="PANTHER" id="PTHR24276:SF91">
    <property type="entry name" value="AT26814P-RELATED"/>
    <property type="match status" value="1"/>
</dbReference>